<name>A0A139K9H1_BACUN</name>
<dbReference type="InterPro" id="IPR000836">
    <property type="entry name" value="PRTase_dom"/>
</dbReference>
<accession>A0A139K9H1</accession>
<evidence type="ECO:0000313" key="9">
    <source>
        <dbReference type="Proteomes" id="UP000260844"/>
    </source>
</evidence>
<keyword evidence="2" id="KW-0808">Transferase</keyword>
<dbReference type="Gene3D" id="3.40.50.2020">
    <property type="match status" value="1"/>
</dbReference>
<dbReference type="RefSeq" id="WP_005832615.1">
    <property type="nucleotide sequence ID" value="NZ_CACRTC010000021.1"/>
</dbReference>
<dbReference type="CDD" id="cd06223">
    <property type="entry name" value="PRTases_typeI"/>
    <property type="match status" value="1"/>
</dbReference>
<dbReference type="AlphaFoldDB" id="A0A139K9H1"/>
<dbReference type="Proteomes" id="UP000441711">
    <property type="component" value="Unassembled WGS sequence"/>
</dbReference>
<dbReference type="EMBL" id="QSPV01000029">
    <property type="protein sequence ID" value="RGJ88723.1"/>
    <property type="molecule type" value="Genomic_DNA"/>
</dbReference>
<dbReference type="SUPFAM" id="SSF53271">
    <property type="entry name" value="PRTase-like"/>
    <property type="match status" value="1"/>
</dbReference>
<proteinExistence type="predicted"/>
<dbReference type="Proteomes" id="UP000466952">
    <property type="component" value="Unassembled WGS sequence"/>
</dbReference>
<gene>
    <name evidence="6" type="ORF">BHV79_07840</name>
    <name evidence="7" type="ORF">DXD40_19155</name>
    <name evidence="5" type="ORF">GAP47_17120</name>
    <name evidence="4" type="ORF">GAP55_14445</name>
    <name evidence="1" type="ORF">GAQ70_01905</name>
    <name evidence="2" type="ORF">GAQ72_08025</name>
    <name evidence="3" type="ORF">GAQ75_06955</name>
</gene>
<comment type="caution">
    <text evidence="2">The sequence shown here is derived from an EMBL/GenBank/DDBJ whole genome shotgun (WGS) entry which is preliminary data.</text>
</comment>
<dbReference type="InterPro" id="IPR029057">
    <property type="entry name" value="PRTase-like"/>
</dbReference>
<evidence type="ECO:0000313" key="8">
    <source>
        <dbReference type="Proteomes" id="UP000186549"/>
    </source>
</evidence>
<evidence type="ECO:0000313" key="7">
    <source>
        <dbReference type="EMBL" id="RGJ88723.1"/>
    </source>
</evidence>
<reference evidence="10 11" key="3">
    <citation type="journal article" date="2019" name="Nat. Med.">
        <title>A library of human gut bacterial isolates paired with longitudinal multiomics data enables mechanistic microbiome research.</title>
        <authorList>
            <person name="Poyet M."/>
            <person name="Groussin M."/>
            <person name="Gibbons S.M."/>
            <person name="Avila-Pacheco J."/>
            <person name="Jiang X."/>
            <person name="Kearney S.M."/>
            <person name="Perrotta A.R."/>
            <person name="Berdy B."/>
            <person name="Zhao S."/>
            <person name="Lieberman T.D."/>
            <person name="Swanson P.K."/>
            <person name="Smith M."/>
            <person name="Roesemann S."/>
            <person name="Alexander J.E."/>
            <person name="Rich S.A."/>
            <person name="Livny J."/>
            <person name="Vlamakis H."/>
            <person name="Clish C."/>
            <person name="Bullock K."/>
            <person name="Deik A."/>
            <person name="Scott J."/>
            <person name="Pierce K.A."/>
            <person name="Xavier R.J."/>
            <person name="Alm E.J."/>
        </authorList>
    </citation>
    <scope>NUCLEOTIDE SEQUENCE [LARGE SCALE GENOMIC DNA]</scope>
    <source>
        <strain evidence="4 14">BIOML-A11</strain>
        <strain evidence="1 12">BIOML-A36</strain>
        <strain evidence="3 11">BIOML-A37</strain>
        <strain evidence="2 10">BIOML-A38</strain>
        <strain evidence="5 13">BIOML-A5</strain>
    </source>
</reference>
<dbReference type="EMBL" id="WCUQ01000003">
    <property type="protein sequence ID" value="KAB4126976.1"/>
    <property type="molecule type" value="Genomic_DNA"/>
</dbReference>
<evidence type="ECO:0000313" key="6">
    <source>
        <dbReference type="EMBL" id="OKZ34620.1"/>
    </source>
</evidence>
<evidence type="ECO:0000313" key="2">
    <source>
        <dbReference type="EMBL" id="KAB4117535.1"/>
    </source>
</evidence>
<evidence type="ECO:0000313" key="12">
    <source>
        <dbReference type="Proteomes" id="UP000441711"/>
    </source>
</evidence>
<evidence type="ECO:0000313" key="3">
    <source>
        <dbReference type="EMBL" id="KAB4126976.1"/>
    </source>
</evidence>
<evidence type="ECO:0000313" key="10">
    <source>
        <dbReference type="Proteomes" id="UP000434462"/>
    </source>
</evidence>
<evidence type="ECO:0000313" key="13">
    <source>
        <dbReference type="Proteomes" id="UP000462376"/>
    </source>
</evidence>
<organism evidence="2 10">
    <name type="scientific">Bacteroides uniformis</name>
    <dbReference type="NCBI Taxonomy" id="820"/>
    <lineage>
        <taxon>Bacteria</taxon>
        <taxon>Pseudomonadati</taxon>
        <taxon>Bacteroidota</taxon>
        <taxon>Bacteroidia</taxon>
        <taxon>Bacteroidales</taxon>
        <taxon>Bacteroidaceae</taxon>
        <taxon>Bacteroides</taxon>
    </lineage>
</organism>
<dbReference type="EMBL" id="WCTR01000010">
    <property type="protein sequence ID" value="KAB4211066.1"/>
    <property type="molecule type" value="Genomic_DNA"/>
</dbReference>
<reference evidence="7 9" key="2">
    <citation type="submission" date="2018-08" db="EMBL/GenBank/DDBJ databases">
        <title>A genome reference for cultivated species of the human gut microbiota.</title>
        <authorList>
            <person name="Zou Y."/>
            <person name="Xue W."/>
            <person name="Luo G."/>
        </authorList>
    </citation>
    <scope>NUCLEOTIDE SEQUENCE [LARGE SCALE GENOMIC DNA]</scope>
    <source>
        <strain evidence="7 9">TM04-30</strain>
    </source>
</reference>
<evidence type="ECO:0000313" key="4">
    <source>
        <dbReference type="EMBL" id="KAB4211066.1"/>
    </source>
</evidence>
<evidence type="ECO:0000313" key="14">
    <source>
        <dbReference type="Proteomes" id="UP000466952"/>
    </source>
</evidence>
<dbReference type="EMBL" id="MNQU01000190">
    <property type="protein sequence ID" value="OKZ34620.1"/>
    <property type="molecule type" value="Genomic_DNA"/>
</dbReference>
<dbReference type="Proteomes" id="UP000260844">
    <property type="component" value="Unassembled WGS sequence"/>
</dbReference>
<dbReference type="GO" id="GO:0016301">
    <property type="term" value="F:kinase activity"/>
    <property type="evidence" value="ECO:0007669"/>
    <property type="project" value="UniProtKB-KW"/>
</dbReference>
<evidence type="ECO:0000313" key="11">
    <source>
        <dbReference type="Proteomes" id="UP000438773"/>
    </source>
</evidence>
<dbReference type="Proteomes" id="UP000462376">
    <property type="component" value="Unassembled WGS sequence"/>
</dbReference>
<evidence type="ECO:0000313" key="1">
    <source>
        <dbReference type="EMBL" id="KAB4111143.1"/>
    </source>
</evidence>
<dbReference type="Proteomes" id="UP000186549">
    <property type="component" value="Unassembled WGS sequence"/>
</dbReference>
<dbReference type="Proteomes" id="UP000434462">
    <property type="component" value="Unassembled WGS sequence"/>
</dbReference>
<protein>
    <submittedName>
        <fullName evidence="2">Ribose-phosphate pyrophosphokinase</fullName>
    </submittedName>
</protein>
<dbReference type="PATRIC" id="fig|820.27.peg.1735"/>
<dbReference type="EMBL" id="WCUR01000018">
    <property type="protein sequence ID" value="KAB4117535.1"/>
    <property type="molecule type" value="Genomic_DNA"/>
</dbReference>
<sequence>MVEDFNMLFEYDSGYVVDGYKVPMGYELGSCEEFFYLHRQPQGEFVIVLKEGGLFYFLSDSFSDFTGLCKDYDWYVISHQSFNTQLEIGIGLMNTGGAVGWIGRAESSERLSMYKDILVFSYDCGVETEFYPYDTAFTGSCEIDGSTCHYVHDYYPTRIQKIDVHQKRISNLIFRFKEGGHCGMLVAKIVSLCMKNISYYNSPEKTILIPIPASTRERQRKRFPVLCYHLSKWLNVRDGFQTIWIEEEREQMKGTSHKDVVSNLSIKRRDINGMHVILFDDILTTGQSFKQLKRRMIDLGAKSVTGIFLGKTVWLND</sequence>
<dbReference type="Proteomes" id="UP000438773">
    <property type="component" value="Unassembled WGS sequence"/>
</dbReference>
<reference evidence="6 8" key="1">
    <citation type="journal article" date="2016" name="Nat. Biotechnol.">
        <title>Measurement of bacterial replication rates in microbial communities.</title>
        <authorList>
            <person name="Brown C.T."/>
            <person name="Olm M.R."/>
            <person name="Thomas B.C."/>
            <person name="Banfield J.F."/>
        </authorList>
    </citation>
    <scope>NUCLEOTIDE SEQUENCE [LARGE SCALE GENOMIC DNA]</scope>
    <source>
        <strain evidence="6">45_41</strain>
    </source>
</reference>
<keyword evidence="2" id="KW-0418">Kinase</keyword>
<evidence type="ECO:0000313" key="5">
    <source>
        <dbReference type="EMBL" id="KAB4232495.1"/>
    </source>
</evidence>
<dbReference type="EMBL" id="WCTL01000018">
    <property type="protein sequence ID" value="KAB4232495.1"/>
    <property type="molecule type" value="Genomic_DNA"/>
</dbReference>
<dbReference type="EMBL" id="WCUP01000002">
    <property type="protein sequence ID" value="KAB4111143.1"/>
    <property type="molecule type" value="Genomic_DNA"/>
</dbReference>